<feature type="transmembrane region" description="Helical" evidence="2">
    <location>
        <begin position="82"/>
        <end position="99"/>
    </location>
</feature>
<accession>A0AAD6ISM7</accession>
<dbReference type="Proteomes" id="UP001221413">
    <property type="component" value="Unassembled WGS sequence"/>
</dbReference>
<keyword evidence="2" id="KW-0472">Membrane</keyword>
<organism evidence="3 4">
    <name type="scientific">Drechslerella dactyloides</name>
    <name type="common">Nematode-trapping fungus</name>
    <name type="synonym">Arthrobotrys dactyloides</name>
    <dbReference type="NCBI Taxonomy" id="74499"/>
    <lineage>
        <taxon>Eukaryota</taxon>
        <taxon>Fungi</taxon>
        <taxon>Dikarya</taxon>
        <taxon>Ascomycota</taxon>
        <taxon>Pezizomycotina</taxon>
        <taxon>Orbiliomycetes</taxon>
        <taxon>Orbiliales</taxon>
        <taxon>Orbiliaceae</taxon>
        <taxon>Drechslerella</taxon>
    </lineage>
</organism>
<dbReference type="AlphaFoldDB" id="A0AAD6ISM7"/>
<gene>
    <name evidence="3" type="ORF">Dda_7475</name>
</gene>
<evidence type="ECO:0000313" key="3">
    <source>
        <dbReference type="EMBL" id="KAJ6257687.1"/>
    </source>
</evidence>
<feature type="compositionally biased region" description="Basic and acidic residues" evidence="1">
    <location>
        <begin position="26"/>
        <end position="38"/>
    </location>
</feature>
<keyword evidence="4" id="KW-1185">Reference proteome</keyword>
<feature type="region of interest" description="Disordered" evidence="1">
    <location>
        <begin position="1"/>
        <end position="38"/>
    </location>
</feature>
<protein>
    <submittedName>
        <fullName evidence="3">Uncharacterized protein</fullName>
    </submittedName>
</protein>
<evidence type="ECO:0000313" key="4">
    <source>
        <dbReference type="Proteomes" id="UP001221413"/>
    </source>
</evidence>
<proteinExistence type="predicted"/>
<evidence type="ECO:0000256" key="1">
    <source>
        <dbReference type="SAM" id="MobiDB-lite"/>
    </source>
</evidence>
<keyword evidence="2" id="KW-1133">Transmembrane helix</keyword>
<dbReference type="EMBL" id="JAQGDS010000010">
    <property type="protein sequence ID" value="KAJ6257687.1"/>
    <property type="molecule type" value="Genomic_DNA"/>
</dbReference>
<keyword evidence="2" id="KW-0812">Transmembrane</keyword>
<evidence type="ECO:0000256" key="2">
    <source>
        <dbReference type="SAM" id="Phobius"/>
    </source>
</evidence>
<name>A0AAD6ISM7_DREDA</name>
<feature type="compositionally biased region" description="Polar residues" evidence="1">
    <location>
        <begin position="9"/>
        <end position="18"/>
    </location>
</feature>
<comment type="caution">
    <text evidence="3">The sequence shown here is derived from an EMBL/GenBank/DDBJ whole genome shotgun (WGS) entry which is preliminary data.</text>
</comment>
<reference evidence="3" key="1">
    <citation type="submission" date="2023-01" db="EMBL/GenBank/DDBJ databases">
        <title>The chitinases involved in constricting ring structure development in the nematode-trapping fungus Drechslerella dactyloides.</title>
        <authorList>
            <person name="Wang R."/>
            <person name="Zhang L."/>
            <person name="Tang P."/>
            <person name="Li S."/>
            <person name="Liang L."/>
        </authorList>
    </citation>
    <scope>NUCLEOTIDE SEQUENCE</scope>
    <source>
        <strain evidence="3">YMF1.00031</strain>
    </source>
</reference>
<sequence length="162" mass="17176">MVPFLEPGASSSYSTAGQRTLAGARDGARLPKPDSTLTKKDDIVTADTTKKTRNEPRTRSLAPACLSCPVCLPVLSSFSPAAALPLVAIVIAAVVAAAVHRYMYGVQSWTLCPSVDRFCNARPSLDPILATCSAMLPNDAYASDDDEEGNESKIGWIPRAVH</sequence>